<dbReference type="GO" id="GO:0003677">
    <property type="term" value="F:DNA binding"/>
    <property type="evidence" value="ECO:0007669"/>
    <property type="project" value="InterPro"/>
</dbReference>
<reference evidence="2 3" key="1">
    <citation type="submission" date="2020-03" db="EMBL/GenBank/DDBJ databases">
        <title>Assessment of the enzymatic potential of alkaline-tolerant lipase obtained from Bacillus luteus H11 (technogenic soil) for the bioremediation of saline soils contaminated with petroleum substances.</title>
        <authorList>
            <person name="Kalwasinska A."/>
        </authorList>
    </citation>
    <scope>NUCLEOTIDE SEQUENCE [LARGE SCALE GENOMIC DNA]</scope>
    <source>
        <strain evidence="2 3">H11</strain>
    </source>
</reference>
<evidence type="ECO:0000259" key="1">
    <source>
        <dbReference type="Pfam" id="PF02371"/>
    </source>
</evidence>
<dbReference type="Proteomes" id="UP000752012">
    <property type="component" value="Unassembled WGS sequence"/>
</dbReference>
<sequence length="308" mass="35191">MKDAKVIAQLVKDGRFSEPVLPDHVYAELRQGMNVHGWLTERHNRIKAKIQNWFDRYFPEFTDVFKDWEGKAALQILEMNLLPNELAGMNDKTILDEMKKGASRAVGLKRVRALKEAASTSIGIRTGSRMAKRELALLLQEYHELGQELSLLEEELNELIEPIPGTKQMLAMKGVGAMTVAGFFAEVGDLNNYDDPRQLLKLAGLNLRRNESGTHKGQTRISKRGRRKLRALLFRVAMPLSSKNSAFKKLHDYYRNRPDNPLTGKQSLIALCGKLLRIFFVIGTRQCDFDEERMIRDIPHFRDTQEAA</sequence>
<dbReference type="PANTHER" id="PTHR33055">
    <property type="entry name" value="TRANSPOSASE FOR INSERTION SEQUENCE ELEMENT IS1111A"/>
    <property type="match status" value="1"/>
</dbReference>
<dbReference type="AlphaFoldDB" id="A0A969PTY4"/>
<feature type="domain" description="Transposase IS116/IS110/IS902 C-terminal" evidence="1">
    <location>
        <begin position="170"/>
        <end position="251"/>
    </location>
</feature>
<comment type="caution">
    <text evidence="2">The sequence shown here is derived from an EMBL/GenBank/DDBJ whole genome shotgun (WGS) entry which is preliminary data.</text>
</comment>
<dbReference type="GO" id="GO:0006313">
    <property type="term" value="P:DNA transposition"/>
    <property type="evidence" value="ECO:0007669"/>
    <property type="project" value="InterPro"/>
</dbReference>
<gene>
    <name evidence="2" type="ORF">HCN83_16005</name>
</gene>
<dbReference type="InterPro" id="IPR047650">
    <property type="entry name" value="Transpos_IS110"/>
</dbReference>
<dbReference type="PANTHER" id="PTHR33055:SF3">
    <property type="entry name" value="PUTATIVE TRANSPOSASE FOR IS117-RELATED"/>
    <property type="match status" value="1"/>
</dbReference>
<name>A0A969PTY4_9BACI</name>
<evidence type="ECO:0000313" key="2">
    <source>
        <dbReference type="EMBL" id="NJP39074.1"/>
    </source>
</evidence>
<dbReference type="Pfam" id="PF02371">
    <property type="entry name" value="Transposase_20"/>
    <property type="match status" value="1"/>
</dbReference>
<organism evidence="2 3">
    <name type="scientific">Alkalicoccus luteus</name>
    <dbReference type="NCBI Taxonomy" id="1237094"/>
    <lineage>
        <taxon>Bacteria</taxon>
        <taxon>Bacillati</taxon>
        <taxon>Bacillota</taxon>
        <taxon>Bacilli</taxon>
        <taxon>Bacillales</taxon>
        <taxon>Bacillaceae</taxon>
        <taxon>Alkalicoccus</taxon>
    </lineage>
</organism>
<dbReference type="InterPro" id="IPR003346">
    <property type="entry name" value="Transposase_20"/>
</dbReference>
<proteinExistence type="predicted"/>
<dbReference type="GO" id="GO:0004803">
    <property type="term" value="F:transposase activity"/>
    <property type="evidence" value="ECO:0007669"/>
    <property type="project" value="InterPro"/>
</dbReference>
<accession>A0A969PTY4</accession>
<evidence type="ECO:0000313" key="3">
    <source>
        <dbReference type="Proteomes" id="UP000752012"/>
    </source>
</evidence>
<keyword evidence="3" id="KW-1185">Reference proteome</keyword>
<dbReference type="EMBL" id="JAATHJ010000037">
    <property type="protein sequence ID" value="NJP39074.1"/>
    <property type="molecule type" value="Genomic_DNA"/>
</dbReference>
<protein>
    <submittedName>
        <fullName evidence="2">IS110 family transposase</fullName>
    </submittedName>
</protein>